<dbReference type="EMBL" id="VICG01000007">
    <property type="protein sequence ID" value="KAA8570387.1"/>
    <property type="molecule type" value="Genomic_DNA"/>
</dbReference>
<evidence type="ECO:0000313" key="2">
    <source>
        <dbReference type="EMBL" id="KAA8570387.1"/>
    </source>
</evidence>
<keyword evidence="3" id="KW-1185">Reference proteome</keyword>
<name>A0A5M9JNW3_MONFR</name>
<organism evidence="2 3">
    <name type="scientific">Monilinia fructicola</name>
    <name type="common">Brown rot fungus</name>
    <name type="synonym">Ciboria fructicola</name>
    <dbReference type="NCBI Taxonomy" id="38448"/>
    <lineage>
        <taxon>Eukaryota</taxon>
        <taxon>Fungi</taxon>
        <taxon>Dikarya</taxon>
        <taxon>Ascomycota</taxon>
        <taxon>Pezizomycotina</taxon>
        <taxon>Leotiomycetes</taxon>
        <taxon>Helotiales</taxon>
        <taxon>Sclerotiniaceae</taxon>
        <taxon>Monilinia</taxon>
    </lineage>
</organism>
<feature type="transmembrane region" description="Helical" evidence="1">
    <location>
        <begin position="174"/>
        <end position="197"/>
    </location>
</feature>
<proteinExistence type="predicted"/>
<reference evidence="2 3" key="1">
    <citation type="submission" date="2019-06" db="EMBL/GenBank/DDBJ databases">
        <title>Genome Sequence of the Brown Rot Fungal Pathogen Monilinia fructicola.</title>
        <authorList>
            <person name="De Miccolis Angelini R.M."/>
            <person name="Landi L."/>
            <person name="Abate D."/>
            <person name="Pollastro S."/>
            <person name="Romanazzi G."/>
            <person name="Faretra F."/>
        </authorList>
    </citation>
    <scope>NUCLEOTIDE SEQUENCE [LARGE SCALE GENOMIC DNA]</scope>
    <source>
        <strain evidence="2 3">Mfrc123</strain>
    </source>
</reference>
<evidence type="ECO:0000256" key="1">
    <source>
        <dbReference type="SAM" id="Phobius"/>
    </source>
</evidence>
<keyword evidence="1" id="KW-0812">Transmembrane</keyword>
<accession>A0A5M9JNW3</accession>
<dbReference type="AlphaFoldDB" id="A0A5M9JNW3"/>
<evidence type="ECO:0000313" key="3">
    <source>
        <dbReference type="Proteomes" id="UP000322873"/>
    </source>
</evidence>
<feature type="transmembrane region" description="Helical" evidence="1">
    <location>
        <begin position="42"/>
        <end position="61"/>
    </location>
</feature>
<sequence length="265" mass="29506">MKSLRGSWRWFLFSVPRIPSIMLAAHNNIHLPFHRIAFRKSLVLYTISLSLPFHCFLILPFHSSTSILSEHARLPPTTNCPIQSSAILYAFFISSSSPNPQAFPPAIEHMYGLFRKKLPNSPPLKAPTGFLTGKGLSPTGATRLALIEKHLAAAGAAHLREAFCSLGVKMRDAIVINIASGKTAGMMCWIFIGWVFVERKVTFEMSIALLRRGGGADFLNWRKDQHSSADNIFSRIKSGIDQTFFNFASILLPLTIERNPNIRGN</sequence>
<comment type="caution">
    <text evidence="2">The sequence shown here is derived from an EMBL/GenBank/DDBJ whole genome shotgun (WGS) entry which is preliminary data.</text>
</comment>
<gene>
    <name evidence="2" type="ORF">EYC84_002679</name>
</gene>
<protein>
    <submittedName>
        <fullName evidence="2">Uncharacterized protein</fullName>
    </submittedName>
</protein>
<dbReference type="Proteomes" id="UP000322873">
    <property type="component" value="Unassembled WGS sequence"/>
</dbReference>
<keyword evidence="1" id="KW-1133">Transmembrane helix</keyword>
<keyword evidence="1" id="KW-0472">Membrane</keyword>